<dbReference type="Pfam" id="PF10332">
    <property type="entry name" value="DUF2418"/>
    <property type="match status" value="1"/>
</dbReference>
<evidence type="ECO:0000256" key="2">
    <source>
        <dbReference type="ARBA" id="ARBA00022692"/>
    </source>
</evidence>
<evidence type="ECO:0000256" key="5">
    <source>
        <dbReference type="SAM" id="MobiDB-lite"/>
    </source>
</evidence>
<organism evidence="7 8">
    <name type="scientific">Saitoella complicata (strain BCRC 22490 / CBS 7301 / JCM 7358 / NBRC 10748 / NRRL Y-17804)</name>
    <dbReference type="NCBI Taxonomy" id="698492"/>
    <lineage>
        <taxon>Eukaryota</taxon>
        <taxon>Fungi</taxon>
        <taxon>Dikarya</taxon>
        <taxon>Ascomycota</taxon>
        <taxon>Taphrinomycotina</taxon>
        <taxon>Taphrinomycotina incertae sedis</taxon>
        <taxon>Saitoella</taxon>
    </lineage>
</organism>
<name>A0A0E9NC72_SAICN</name>
<accession>A0A0E9NC72</accession>
<comment type="caution">
    <text evidence="7">The sequence shown here is derived from an EMBL/GenBank/DDBJ whole genome shotgun (WGS) entry which is preliminary data.</text>
</comment>
<evidence type="ECO:0000256" key="6">
    <source>
        <dbReference type="SAM" id="Phobius"/>
    </source>
</evidence>
<feature type="region of interest" description="Disordered" evidence="5">
    <location>
        <begin position="306"/>
        <end position="422"/>
    </location>
</feature>
<dbReference type="RefSeq" id="XP_019022687.1">
    <property type="nucleotide sequence ID" value="XM_019166292.1"/>
</dbReference>
<dbReference type="OrthoDB" id="3363151at2759"/>
<feature type="transmembrane region" description="Helical" evidence="6">
    <location>
        <begin position="217"/>
        <end position="237"/>
    </location>
</feature>
<keyword evidence="8" id="KW-1185">Reference proteome</keyword>
<comment type="subcellular location">
    <subcellularLocation>
        <location evidence="1">Endomembrane system</location>
        <topology evidence="1">Multi-pass membrane protein</topology>
    </subcellularLocation>
</comment>
<dbReference type="PANTHER" id="PTHR28293:SF1">
    <property type="entry name" value="NUCLEAR RIM PROTEIN 1"/>
    <property type="match status" value="1"/>
</dbReference>
<feature type="transmembrane region" description="Helical" evidence="6">
    <location>
        <begin position="100"/>
        <end position="125"/>
    </location>
</feature>
<keyword evidence="4 6" id="KW-0472">Membrane</keyword>
<dbReference type="AlphaFoldDB" id="A0A0E9NC72"/>
<feature type="compositionally biased region" description="Polar residues" evidence="5">
    <location>
        <begin position="382"/>
        <end position="391"/>
    </location>
</feature>
<keyword evidence="2 6" id="KW-0812">Transmembrane</keyword>
<dbReference type="GO" id="GO:0012505">
    <property type="term" value="C:endomembrane system"/>
    <property type="evidence" value="ECO:0007669"/>
    <property type="project" value="UniProtKB-SubCell"/>
</dbReference>
<reference evidence="7 8" key="2">
    <citation type="journal article" date="2014" name="J. Gen. Appl. Microbiol.">
        <title>The early diverging ascomycetous budding yeast Saitoella complicata has three histone deacetylases belonging to the Clr6, Hos2, and Rpd3 lineages.</title>
        <authorList>
            <person name="Nishida H."/>
            <person name="Matsumoto T."/>
            <person name="Kondo S."/>
            <person name="Hamamoto M."/>
            <person name="Yoshikawa H."/>
        </authorList>
    </citation>
    <scope>NUCLEOTIDE SEQUENCE [LARGE SCALE GENOMIC DNA]</scope>
    <source>
        <strain evidence="7 8">NRRL Y-17804</strain>
    </source>
</reference>
<dbReference type="STRING" id="698492.A0A0E9NC72"/>
<evidence type="ECO:0000256" key="1">
    <source>
        <dbReference type="ARBA" id="ARBA00004127"/>
    </source>
</evidence>
<protein>
    <recommendedName>
        <fullName evidence="9">Nuclear rim protein 1</fullName>
    </recommendedName>
</protein>
<dbReference type="GO" id="GO:0043007">
    <property type="term" value="P:maintenance of rDNA"/>
    <property type="evidence" value="ECO:0007669"/>
    <property type="project" value="TreeGrafter"/>
</dbReference>
<evidence type="ECO:0000256" key="3">
    <source>
        <dbReference type="ARBA" id="ARBA00022989"/>
    </source>
</evidence>
<feature type="transmembrane region" description="Helical" evidence="6">
    <location>
        <begin position="193"/>
        <end position="211"/>
    </location>
</feature>
<keyword evidence="3 6" id="KW-1133">Transmembrane helix</keyword>
<reference evidence="7 8" key="3">
    <citation type="journal article" date="2015" name="Genome Announc.">
        <title>Draft Genome Sequence of the Archiascomycetous Yeast Saitoella complicata.</title>
        <authorList>
            <person name="Yamauchi K."/>
            <person name="Kondo S."/>
            <person name="Hamamoto M."/>
            <person name="Takahashi Y."/>
            <person name="Ogura Y."/>
            <person name="Hayashi T."/>
            <person name="Nishida H."/>
        </authorList>
    </citation>
    <scope>NUCLEOTIDE SEQUENCE [LARGE SCALE GENOMIC DNA]</scope>
    <source>
        <strain evidence="7 8">NRRL Y-17804</strain>
    </source>
</reference>
<reference evidence="7 8" key="1">
    <citation type="journal article" date="2011" name="J. Gen. Appl. Microbiol.">
        <title>Draft genome sequencing of the enigmatic yeast Saitoella complicata.</title>
        <authorList>
            <person name="Nishida H."/>
            <person name="Hamamoto M."/>
            <person name="Sugiyama J."/>
        </authorList>
    </citation>
    <scope>NUCLEOTIDE SEQUENCE [LARGE SCALE GENOMIC DNA]</scope>
    <source>
        <strain evidence="7 8">NRRL Y-17804</strain>
    </source>
</reference>
<dbReference type="OMA" id="RANAECE"/>
<dbReference type="GO" id="GO:0007096">
    <property type="term" value="P:regulation of exit from mitosis"/>
    <property type="evidence" value="ECO:0007669"/>
    <property type="project" value="TreeGrafter"/>
</dbReference>
<sequence length="422" mass="46178">MPPTRRLVRRAPLYKRVLSAPKDWVLSFGEEWDTIEWEAFEKSTSLPAGIAANVVLAGCRLWKALQSKWDGNGDVFARPGSRGYGGAKGGVFTNETAKGLFGSTLSLIAVMLVALSILNTLYCFFRTREYRLFQKDAESETGPSTPSARRVRIETSPSRLHSLIASYLNPQPSIHPDSDRDVWQLSIWNPTTFSLRFFCTFSPASAVMLFNLTPANFFWTLVVSAGVGAQLWVLMGWHERQGRDKQVVFGEVMNEYEVKFVQPRLSVVKRDVATQASGVDAETSTVEVEVHTPQLIKMTTAMSTQAHTGPVLPGSIRHSLPGQAVGPSPVKLAPRMSMPAPNSYAGPDAMGSPRRPVSPSKSMGSLRPAGYQASPMRPQRPGSGTPQRPGSSGQGLFAKQPWLERDQGGSAGFPASPLRKRF</sequence>
<dbReference type="PANTHER" id="PTHR28293">
    <property type="entry name" value="NUCLEAR RIM PROTEIN 1"/>
    <property type="match status" value="1"/>
</dbReference>
<gene>
    <name evidence="7" type="ORF">G7K_1534-t1</name>
</gene>
<dbReference type="Proteomes" id="UP000033140">
    <property type="component" value="Unassembled WGS sequence"/>
</dbReference>
<evidence type="ECO:0000256" key="4">
    <source>
        <dbReference type="ARBA" id="ARBA00023136"/>
    </source>
</evidence>
<proteinExistence type="predicted"/>
<evidence type="ECO:0008006" key="9">
    <source>
        <dbReference type="Google" id="ProtNLM"/>
    </source>
</evidence>
<dbReference type="EMBL" id="BACD03000008">
    <property type="protein sequence ID" value="GAO47326.1"/>
    <property type="molecule type" value="Genomic_DNA"/>
</dbReference>
<dbReference type="InterPro" id="IPR018819">
    <property type="entry name" value="Nur1/Mug154"/>
</dbReference>
<evidence type="ECO:0000313" key="8">
    <source>
        <dbReference type="Proteomes" id="UP000033140"/>
    </source>
</evidence>
<evidence type="ECO:0000313" key="7">
    <source>
        <dbReference type="EMBL" id="GAO47326.1"/>
    </source>
</evidence>